<name>A0AAU7CPB6_9BACT</name>
<dbReference type="EMBL" id="CP155447">
    <property type="protein sequence ID" value="XBH06834.1"/>
    <property type="molecule type" value="Genomic_DNA"/>
</dbReference>
<accession>A0AAU7CPB6</accession>
<dbReference type="RefSeq" id="WP_406699682.1">
    <property type="nucleotide sequence ID" value="NZ_CP155447.1"/>
</dbReference>
<feature type="domain" description="GYF" evidence="1">
    <location>
        <begin position="5"/>
        <end position="55"/>
    </location>
</feature>
<reference evidence="2" key="1">
    <citation type="submission" date="2024-05" db="EMBL/GenBank/DDBJ databases">
        <title>Planctomycetes of the genus Singulisphaera possess chitinolytic capabilities.</title>
        <authorList>
            <person name="Ivanova A."/>
        </authorList>
    </citation>
    <scope>NUCLEOTIDE SEQUENCE</scope>
    <source>
        <strain evidence="2">Ch08T</strain>
    </source>
</reference>
<evidence type="ECO:0000259" key="1">
    <source>
        <dbReference type="Pfam" id="PF14237"/>
    </source>
</evidence>
<protein>
    <submittedName>
        <fullName evidence="2">DUF4339 domain-containing protein</fullName>
    </submittedName>
</protein>
<dbReference type="InterPro" id="IPR025640">
    <property type="entry name" value="GYF_2"/>
</dbReference>
<proteinExistence type="predicted"/>
<dbReference type="AlphaFoldDB" id="A0AAU7CPB6"/>
<evidence type="ECO:0000313" key="2">
    <source>
        <dbReference type="EMBL" id="XBH06834.1"/>
    </source>
</evidence>
<gene>
    <name evidence="2" type="ORF">V5E97_12560</name>
</gene>
<organism evidence="2">
    <name type="scientific">Singulisphaera sp. Ch08</name>
    <dbReference type="NCBI Taxonomy" id="3120278"/>
    <lineage>
        <taxon>Bacteria</taxon>
        <taxon>Pseudomonadati</taxon>
        <taxon>Planctomycetota</taxon>
        <taxon>Planctomycetia</taxon>
        <taxon>Isosphaerales</taxon>
        <taxon>Isosphaeraceae</taxon>
        <taxon>Singulisphaera</taxon>
    </lineage>
</organism>
<sequence length="61" mass="6496">MASQWFINRVGAKSSGPFTSQKLKELASSGGVLASDMIRKEGVDKAVKAGKLKALFPRTSL</sequence>
<dbReference type="Pfam" id="PF14237">
    <property type="entry name" value="GYF_2"/>
    <property type="match status" value="1"/>
</dbReference>